<evidence type="ECO:0000256" key="1">
    <source>
        <dbReference type="ARBA" id="ARBA00009437"/>
    </source>
</evidence>
<dbReference type="SUPFAM" id="SSF53850">
    <property type="entry name" value="Periplasmic binding protein-like II"/>
    <property type="match status" value="1"/>
</dbReference>
<evidence type="ECO:0000313" key="7">
    <source>
        <dbReference type="Proteomes" id="UP000476030"/>
    </source>
</evidence>
<feature type="domain" description="HTH lysR-type" evidence="5">
    <location>
        <begin position="16"/>
        <end position="73"/>
    </location>
</feature>
<dbReference type="GO" id="GO:0003700">
    <property type="term" value="F:DNA-binding transcription factor activity"/>
    <property type="evidence" value="ECO:0007669"/>
    <property type="project" value="InterPro"/>
</dbReference>
<dbReference type="Proteomes" id="UP000476030">
    <property type="component" value="Unassembled WGS sequence"/>
</dbReference>
<comment type="similarity">
    <text evidence="1">Belongs to the LysR transcriptional regulatory family.</text>
</comment>
<dbReference type="InterPro" id="IPR036390">
    <property type="entry name" value="WH_DNA-bd_sf"/>
</dbReference>
<dbReference type="GO" id="GO:0000976">
    <property type="term" value="F:transcription cis-regulatory region binding"/>
    <property type="evidence" value="ECO:0007669"/>
    <property type="project" value="TreeGrafter"/>
</dbReference>
<keyword evidence="7" id="KW-1185">Reference proteome</keyword>
<dbReference type="SUPFAM" id="SSF46785">
    <property type="entry name" value="Winged helix' DNA-binding domain"/>
    <property type="match status" value="1"/>
</dbReference>
<dbReference type="EMBL" id="WTUW01000002">
    <property type="protein sequence ID" value="MZR31253.1"/>
    <property type="molecule type" value="Genomic_DNA"/>
</dbReference>
<dbReference type="RefSeq" id="WP_161315776.1">
    <property type="nucleotide sequence ID" value="NZ_WTUW01000002.1"/>
</dbReference>
<keyword evidence="4" id="KW-0804">Transcription</keyword>
<comment type="caution">
    <text evidence="6">The sequence shown here is derived from an EMBL/GenBank/DDBJ whole genome shotgun (WGS) entry which is preliminary data.</text>
</comment>
<dbReference type="InterPro" id="IPR036388">
    <property type="entry name" value="WH-like_DNA-bd_sf"/>
</dbReference>
<dbReference type="Pfam" id="PF03466">
    <property type="entry name" value="LysR_substrate"/>
    <property type="match status" value="1"/>
</dbReference>
<keyword evidence="2" id="KW-0805">Transcription regulation</keyword>
<dbReference type="Gene3D" id="3.40.190.290">
    <property type="match status" value="1"/>
</dbReference>
<accession>A0A6L8W9R0</accession>
<evidence type="ECO:0000256" key="4">
    <source>
        <dbReference type="ARBA" id="ARBA00023163"/>
    </source>
</evidence>
<organism evidence="6 7">
    <name type="scientific">Sneathiella litorea</name>
    <dbReference type="NCBI Taxonomy" id="2606216"/>
    <lineage>
        <taxon>Bacteria</taxon>
        <taxon>Pseudomonadati</taxon>
        <taxon>Pseudomonadota</taxon>
        <taxon>Alphaproteobacteria</taxon>
        <taxon>Sneathiellales</taxon>
        <taxon>Sneathiellaceae</taxon>
        <taxon>Sneathiella</taxon>
    </lineage>
</organism>
<dbReference type="PANTHER" id="PTHR30126:SF94">
    <property type="entry name" value="LYSR FAMILY TRANSCRIPTIONAL REGULATOR"/>
    <property type="match status" value="1"/>
</dbReference>
<dbReference type="AlphaFoldDB" id="A0A6L8W9R0"/>
<name>A0A6L8W9R0_9PROT</name>
<proteinExistence type="inferred from homology"/>
<dbReference type="PANTHER" id="PTHR30126">
    <property type="entry name" value="HTH-TYPE TRANSCRIPTIONAL REGULATOR"/>
    <property type="match status" value="1"/>
</dbReference>
<sequence>MNAEHPIETQTSIAMMNHAQLKAFHAVAKTGGFSTAAKFLGLTQPAITLQVRALEKSYNTKLFKRRGRKTEMTPSGKILFNLSKRIFGLEEEAHTILSSLNSIENGQLSIVATSSIFSLPLISVFQRKHPNVHLSFATLQGHQIEPEVLKYRAEIAIQHTPPEDNRLFGLKLGETPLKVAVSKEHPLSKKKTISLKDLTDQMLIVPFDLDMSRNIRKPWSTLVKRNDNLILTLQNKEIGREAVANNLGISVLSEKEILWDERIQGIEIEDTVYSEATYIVCLAEERKSPLVALFFESITKTNNQ</sequence>
<evidence type="ECO:0000256" key="3">
    <source>
        <dbReference type="ARBA" id="ARBA00023125"/>
    </source>
</evidence>
<evidence type="ECO:0000256" key="2">
    <source>
        <dbReference type="ARBA" id="ARBA00023015"/>
    </source>
</evidence>
<dbReference type="Pfam" id="PF00126">
    <property type="entry name" value="HTH_1"/>
    <property type="match status" value="1"/>
</dbReference>
<protein>
    <submittedName>
        <fullName evidence="6">LysR family transcriptional regulator</fullName>
    </submittedName>
</protein>
<dbReference type="InterPro" id="IPR005119">
    <property type="entry name" value="LysR_subst-bd"/>
</dbReference>
<dbReference type="InterPro" id="IPR000847">
    <property type="entry name" value="LysR_HTH_N"/>
</dbReference>
<evidence type="ECO:0000313" key="6">
    <source>
        <dbReference type="EMBL" id="MZR31253.1"/>
    </source>
</evidence>
<dbReference type="PRINTS" id="PR00039">
    <property type="entry name" value="HTHLYSR"/>
</dbReference>
<dbReference type="PROSITE" id="PS50931">
    <property type="entry name" value="HTH_LYSR"/>
    <property type="match status" value="1"/>
</dbReference>
<dbReference type="Gene3D" id="1.10.10.10">
    <property type="entry name" value="Winged helix-like DNA-binding domain superfamily/Winged helix DNA-binding domain"/>
    <property type="match status" value="1"/>
</dbReference>
<reference evidence="6 7" key="1">
    <citation type="submission" date="2019-12" db="EMBL/GenBank/DDBJ databases">
        <title>Snethiella sp. nov. sp. isolated from sea sand.</title>
        <authorList>
            <person name="Kim J."/>
            <person name="Jeong S.E."/>
            <person name="Jung H.S."/>
            <person name="Jeon C.O."/>
        </authorList>
    </citation>
    <scope>NUCLEOTIDE SEQUENCE [LARGE SCALE GENOMIC DNA]</scope>
    <source>
        <strain evidence="6 7">DP05</strain>
    </source>
</reference>
<keyword evidence="3" id="KW-0238">DNA-binding</keyword>
<dbReference type="CDD" id="cd05466">
    <property type="entry name" value="PBP2_LTTR_substrate"/>
    <property type="match status" value="1"/>
</dbReference>
<evidence type="ECO:0000259" key="5">
    <source>
        <dbReference type="PROSITE" id="PS50931"/>
    </source>
</evidence>
<gene>
    <name evidence="6" type="ORF">GQE98_11485</name>
</gene>